<dbReference type="AlphaFoldDB" id="A0A5M9MD90"/>
<dbReference type="RefSeq" id="XP_033424313.1">
    <property type="nucleotide sequence ID" value="XM_033573761.1"/>
</dbReference>
<evidence type="ECO:0000256" key="1">
    <source>
        <dbReference type="SAM" id="MobiDB-lite"/>
    </source>
</evidence>
<reference evidence="2 3" key="1">
    <citation type="submission" date="2019-08" db="EMBL/GenBank/DDBJ databases">
        <title>The genome sequence of a newly discovered highly antifungal drug resistant Aspergillus species, Aspergillus tanneri NIH 1004.</title>
        <authorList>
            <person name="Mounaud S."/>
            <person name="Singh I."/>
            <person name="Joardar V."/>
            <person name="Pakala S."/>
            <person name="Pakala S."/>
            <person name="Venepally P."/>
            <person name="Chung J.K."/>
            <person name="Losada L."/>
            <person name="Nierman W.C."/>
        </authorList>
    </citation>
    <scope>NUCLEOTIDE SEQUENCE [LARGE SCALE GENOMIC DNA]</scope>
    <source>
        <strain evidence="2 3">NIH1004</strain>
    </source>
</reference>
<organism evidence="2 3">
    <name type="scientific">Aspergillus tanneri</name>
    <dbReference type="NCBI Taxonomy" id="1220188"/>
    <lineage>
        <taxon>Eukaryota</taxon>
        <taxon>Fungi</taxon>
        <taxon>Dikarya</taxon>
        <taxon>Ascomycota</taxon>
        <taxon>Pezizomycotina</taxon>
        <taxon>Eurotiomycetes</taxon>
        <taxon>Eurotiomycetidae</taxon>
        <taxon>Eurotiales</taxon>
        <taxon>Aspergillaceae</taxon>
        <taxon>Aspergillus</taxon>
        <taxon>Aspergillus subgen. Circumdati</taxon>
    </lineage>
</organism>
<evidence type="ECO:0000313" key="2">
    <source>
        <dbReference type="EMBL" id="KAA8644952.1"/>
    </source>
</evidence>
<name>A0A5M9MD90_9EURO</name>
<accession>A0A5M9MD90</accession>
<dbReference type="VEuPathDB" id="FungiDB:EYZ11_008163"/>
<dbReference type="Proteomes" id="UP000324241">
    <property type="component" value="Unassembled WGS sequence"/>
</dbReference>
<feature type="compositionally biased region" description="Basic and acidic residues" evidence="1">
    <location>
        <begin position="457"/>
        <end position="474"/>
    </location>
</feature>
<feature type="compositionally biased region" description="Polar residues" evidence="1">
    <location>
        <begin position="475"/>
        <end position="486"/>
    </location>
</feature>
<gene>
    <name evidence="2" type="ORF">ATNIH1004_009163</name>
</gene>
<comment type="caution">
    <text evidence="2">The sequence shown here is derived from an EMBL/GenBank/DDBJ whole genome shotgun (WGS) entry which is preliminary data.</text>
</comment>
<sequence length="759" mass="80900">MVQCTPVATHLHKSSTTITTCTTSAEIKTVSSCGDITETAAASTTTVTAACRQATGWANVVDGDDFPIYQTLGQASPGSIRASGPASATNRSLAPSRLGTSSTVLQGSAVASSARLVPVPSSMHQGPGNGSSVPRGASLGTRASHSGPLITGPSSENPLRTPLTVSVSATTPSCMADGAPWFSPSSWCYCGPSSTYPTLLATSNATTANCAYTSLPASTIQPVTISAPPMNIPGKYGVPGCAAVASSDGKSAYCNCGGTPAPTLSPTADGLLNCAYTVQPTSSYNPQQSTATPPPPPSLPYTPGQCNVHIWEALGQEISDPQVIINVIITDADGNSIGNNSGSLDWGQTLETNSELPWTLQVTPQKKYSSRRRLFGTFLRKRVGGPIPMRPIYKHGPVDFAYASQKWDTSSSQCSVGDWDDGNANDIFGTLIFGDKFLPNRQMDCKFECSALAASSGKRDMHGDDDKIGREDVKSNPSPTTANYNPTPIDEHLFKMQGALSRRINHGAAWVKYAPSGARYYKAWQDKAGEDTVYQCNFDNDFELHSPVKRVQPVRGIRPVLEGAGYSIGREYYAVSAYGPKDNPISDFTNTISASQGVFLANANNRGALPSDPADPRYISTFPNGRDPIPWQFSSVAWEMWKRTVLAENPNWVADPSQADYSGIKSFWRREIDNSDTVSILTEAFAGKDITSIQTWYPTDSNQDSNPFWALLGSPNGNGIQHFLTDNKVALKGKGIISISATTIGDDFGRSFTMWATFG</sequence>
<dbReference type="EMBL" id="QUQM01000006">
    <property type="protein sequence ID" value="KAA8644952.1"/>
    <property type="molecule type" value="Genomic_DNA"/>
</dbReference>
<feature type="region of interest" description="Disordered" evidence="1">
    <location>
        <begin position="76"/>
        <end position="101"/>
    </location>
</feature>
<feature type="region of interest" description="Disordered" evidence="1">
    <location>
        <begin position="457"/>
        <end position="488"/>
    </location>
</feature>
<evidence type="ECO:0000313" key="3">
    <source>
        <dbReference type="Proteomes" id="UP000324241"/>
    </source>
</evidence>
<feature type="compositionally biased region" description="Polar residues" evidence="1">
    <location>
        <begin position="86"/>
        <end position="101"/>
    </location>
</feature>
<proteinExistence type="predicted"/>
<protein>
    <submittedName>
        <fullName evidence="2">Uncharacterized protein</fullName>
    </submittedName>
</protein>
<feature type="region of interest" description="Disordered" evidence="1">
    <location>
        <begin position="119"/>
        <end position="160"/>
    </location>
</feature>
<dbReference type="OrthoDB" id="4525925at2759"/>
<dbReference type="GeneID" id="54331865"/>